<sequence length="706" mass="75975">MARSEPDRVHNEITTKTASQVTQIGVVHGGQHIHLTVGAPADPLVAAAEDLARAVRAQWRAEEERLRISVPFPLPVRWRRADEVPADHWATIRCLPAGAAAEPLALDGGLDKVVEVYQRVPSGRLVVLGKPGSGKTILTLRFVLDLLAERTGAEAVPVIFSLAAWDPTAITLESWLVSRLRNDYPVLAAGRSAAVELVRDRRVLPVLDGFDEIAHGLHATALAELNATAMPLLLTGRTEQYVAAVANARVLSAAAVVELADLTPADLTDYLSRIARADGGWAAVLHELHDSPRSAAGTELAAVLSTPLMVAMARGVYSDVPGKDPAELLDRGRFGSRAAIETYLIGAFTTAAYQRPPEPGHRRWDPELAERWLGYLAWHLNRLGKPDLQWWQLGGSLRRWIRVLVVGLVSGLATGLMVAVVDTLGSGSVRGLANGLLQGLLTGTAFSVVHWGVLWLAPGALEPARVRMRLRGAAGLPRVQLCRRVRWALVLGLLFGVASACVRQIQTALVLGTFEPFGVLIVDAIVYVPLYGLAAAATALVTAWLETPLDTKAALSPTSLLRTSREHETIRLLVVVPVFLLVMGFGTGALVALIRAPAAEFGIGVLWNLPFALAVGTSTGLSAAFGYVLSATAWGQWLALSRVWLPLTGRLPWSLPAFLADARQRGVLRQAGSAYQFRHARCQDHLAHAYQARRQEVPLGGEVDRA</sequence>
<feature type="transmembrane region" description="Helical" evidence="1">
    <location>
        <begin position="525"/>
        <end position="545"/>
    </location>
</feature>
<evidence type="ECO:0000313" key="4">
    <source>
        <dbReference type="Proteomes" id="UP000533598"/>
    </source>
</evidence>
<keyword evidence="1" id="KW-0812">Transmembrane</keyword>
<organism evidence="3 4">
    <name type="scientific">Crossiella cryophila</name>
    <dbReference type="NCBI Taxonomy" id="43355"/>
    <lineage>
        <taxon>Bacteria</taxon>
        <taxon>Bacillati</taxon>
        <taxon>Actinomycetota</taxon>
        <taxon>Actinomycetes</taxon>
        <taxon>Pseudonocardiales</taxon>
        <taxon>Pseudonocardiaceae</taxon>
        <taxon>Crossiella</taxon>
    </lineage>
</organism>
<feature type="transmembrane region" description="Helical" evidence="1">
    <location>
        <begin position="606"/>
        <end position="629"/>
    </location>
</feature>
<keyword evidence="4" id="KW-1185">Reference proteome</keyword>
<keyword evidence="1" id="KW-1133">Transmembrane helix</keyword>
<proteinExistence type="predicted"/>
<dbReference type="InterPro" id="IPR007111">
    <property type="entry name" value="NACHT_NTPase"/>
</dbReference>
<dbReference type="SUPFAM" id="SSF52540">
    <property type="entry name" value="P-loop containing nucleoside triphosphate hydrolases"/>
    <property type="match status" value="1"/>
</dbReference>
<feature type="domain" description="NACHT" evidence="2">
    <location>
        <begin position="125"/>
        <end position="276"/>
    </location>
</feature>
<comment type="caution">
    <text evidence="3">The sequence shown here is derived from an EMBL/GenBank/DDBJ whole genome shotgun (WGS) entry which is preliminary data.</text>
</comment>
<accession>A0A7W7CE02</accession>
<dbReference type="RefSeq" id="WP_185005035.1">
    <property type="nucleotide sequence ID" value="NZ_BAAAUI010000025.1"/>
</dbReference>
<keyword evidence="1" id="KW-0472">Membrane</keyword>
<feature type="transmembrane region" description="Helical" evidence="1">
    <location>
        <begin position="440"/>
        <end position="461"/>
    </location>
</feature>
<evidence type="ECO:0000259" key="2">
    <source>
        <dbReference type="Pfam" id="PF05729"/>
    </source>
</evidence>
<dbReference type="Proteomes" id="UP000533598">
    <property type="component" value="Unassembled WGS sequence"/>
</dbReference>
<feature type="transmembrane region" description="Helical" evidence="1">
    <location>
        <begin position="572"/>
        <end position="594"/>
    </location>
</feature>
<dbReference type="Gene3D" id="3.40.50.300">
    <property type="entry name" value="P-loop containing nucleotide triphosphate hydrolases"/>
    <property type="match status" value="1"/>
</dbReference>
<gene>
    <name evidence="3" type="ORF">HNR67_005395</name>
</gene>
<evidence type="ECO:0000313" key="3">
    <source>
        <dbReference type="EMBL" id="MBB4679277.1"/>
    </source>
</evidence>
<protein>
    <recommendedName>
        <fullName evidence="2">NACHT domain-containing protein</fullName>
    </recommendedName>
</protein>
<dbReference type="InterPro" id="IPR027417">
    <property type="entry name" value="P-loop_NTPase"/>
</dbReference>
<evidence type="ECO:0000256" key="1">
    <source>
        <dbReference type="SAM" id="Phobius"/>
    </source>
</evidence>
<dbReference type="EMBL" id="JACHMH010000001">
    <property type="protein sequence ID" value="MBB4679277.1"/>
    <property type="molecule type" value="Genomic_DNA"/>
</dbReference>
<feature type="transmembrane region" description="Helical" evidence="1">
    <location>
        <begin position="487"/>
        <end position="505"/>
    </location>
</feature>
<name>A0A7W7CE02_9PSEU</name>
<dbReference type="Pfam" id="PF05729">
    <property type="entry name" value="NACHT"/>
    <property type="match status" value="1"/>
</dbReference>
<dbReference type="AlphaFoldDB" id="A0A7W7CE02"/>
<reference evidence="3 4" key="1">
    <citation type="submission" date="2020-08" db="EMBL/GenBank/DDBJ databases">
        <title>Sequencing the genomes of 1000 actinobacteria strains.</title>
        <authorList>
            <person name="Klenk H.-P."/>
        </authorList>
    </citation>
    <scope>NUCLEOTIDE SEQUENCE [LARGE SCALE GENOMIC DNA]</scope>
    <source>
        <strain evidence="3 4">DSM 44230</strain>
    </source>
</reference>
<feature type="transmembrane region" description="Helical" evidence="1">
    <location>
        <begin position="400"/>
        <end position="420"/>
    </location>
</feature>